<protein>
    <recommendedName>
        <fullName evidence="1">DNA (cytosine-5-)-methyltransferase</fullName>
        <ecNumber evidence="1">2.1.1.37</ecNumber>
    </recommendedName>
</protein>
<evidence type="ECO:0000256" key="5">
    <source>
        <dbReference type="PROSITE-ProRule" id="PRU01016"/>
    </source>
</evidence>
<evidence type="ECO:0000256" key="1">
    <source>
        <dbReference type="ARBA" id="ARBA00011975"/>
    </source>
</evidence>
<dbReference type="Gene3D" id="3.40.50.150">
    <property type="entry name" value="Vaccinia Virus protein VP39"/>
    <property type="match status" value="1"/>
</dbReference>
<dbReference type="PANTHER" id="PTHR10629:SF52">
    <property type="entry name" value="DNA (CYTOSINE-5)-METHYLTRANSFERASE 1"/>
    <property type="match status" value="1"/>
</dbReference>
<reference evidence="7" key="1">
    <citation type="submission" date="2023-11" db="EMBL/GenBank/DDBJ databases">
        <authorList>
            <person name="Alioto T."/>
            <person name="Alioto T."/>
            <person name="Gomez Garrido J."/>
        </authorList>
    </citation>
    <scope>NUCLEOTIDE SEQUENCE</scope>
</reference>
<dbReference type="GO" id="GO:0044027">
    <property type="term" value="P:negative regulation of gene expression via chromosomal CpG island methylation"/>
    <property type="evidence" value="ECO:0007669"/>
    <property type="project" value="TreeGrafter"/>
</dbReference>
<dbReference type="InterPro" id="IPR001525">
    <property type="entry name" value="C5_MeTfrase"/>
</dbReference>
<sequence>MARQSSLPFPLRKSSPTPRPPKRKLDVRDAVDEFEFNQEDLPPAYILSDSSDELDDDQDDRDDEETDEPNEEQDEIRRLRTRLASTSLSGTPTGYQRLASATTASGLEVRPGMNVELQDADFLRIHDILQDVYGKIIVRGMLLRRTRWMNNWLPKKLNELCAQFEIECDDINDLSDSMLVIRPLDLVIQARKIVFTNKDFPAHSYRDFLVHGYREYANDLEREDRAVLVCRWKLVVLKRDRKGRVPSARLTLLGEHESDADAKISDEAKRCRFGRHADKVPEVDLTNEICYRPNKKSRGPIRTGGSPVHTVGSSPDEYTYGDFFAGAGGCSRGAALAGLRVNFVVDHDGDACRTLEENFPEAKVMKEEIFTFLAMTEPQPFMHVDVLHISPPCQPHSAAHTVDGKNDAANIAAGYVVLDAVKKCRPRIVTVEQTEGIFSRHHDRWANLIHQFTWAGYSISWRVSCFNEWDYVHKRKRLLLMAACPGQPLPRSPEPTHGPGLKPYVTVADRLNLLPPARRIPAHMLKYGKGKGGGPYDPNKPLKACITTSGGDGNTHPGGGGSFNGAELAVLAGFPPWPHHKFAPACMTSIFRQCGNAVASTVMKLHFKECLKTLKKTDGIEETEAQSVEDGEVIVLDDDREVIVLDDEDGKTADTAWVVD</sequence>
<feature type="active site" evidence="5">
    <location>
        <position position="393"/>
    </location>
</feature>
<dbReference type="Proteomes" id="UP001296104">
    <property type="component" value="Unassembled WGS sequence"/>
</dbReference>
<evidence type="ECO:0000256" key="2">
    <source>
        <dbReference type="ARBA" id="ARBA00022603"/>
    </source>
</evidence>
<organism evidence="7 8">
    <name type="scientific">Lecanosticta acicola</name>
    <dbReference type="NCBI Taxonomy" id="111012"/>
    <lineage>
        <taxon>Eukaryota</taxon>
        <taxon>Fungi</taxon>
        <taxon>Dikarya</taxon>
        <taxon>Ascomycota</taxon>
        <taxon>Pezizomycotina</taxon>
        <taxon>Dothideomycetes</taxon>
        <taxon>Dothideomycetidae</taxon>
        <taxon>Mycosphaerellales</taxon>
        <taxon>Mycosphaerellaceae</taxon>
        <taxon>Lecanosticta</taxon>
    </lineage>
</organism>
<evidence type="ECO:0000256" key="3">
    <source>
        <dbReference type="ARBA" id="ARBA00022679"/>
    </source>
</evidence>
<dbReference type="GO" id="GO:0003677">
    <property type="term" value="F:DNA binding"/>
    <property type="evidence" value="ECO:0007669"/>
    <property type="project" value="TreeGrafter"/>
</dbReference>
<dbReference type="InterPro" id="IPR050390">
    <property type="entry name" value="C5-Methyltransferase"/>
</dbReference>
<keyword evidence="3 5" id="KW-0808">Transferase</keyword>
<feature type="compositionally biased region" description="Acidic residues" evidence="6">
    <location>
        <begin position="50"/>
        <end position="74"/>
    </location>
</feature>
<keyword evidence="2 5" id="KW-0489">Methyltransferase</keyword>
<keyword evidence="4 5" id="KW-0949">S-adenosyl-L-methionine</keyword>
<comment type="caution">
    <text evidence="7">The sequence shown here is derived from an EMBL/GenBank/DDBJ whole genome shotgun (WGS) entry which is preliminary data.</text>
</comment>
<dbReference type="Pfam" id="PF00145">
    <property type="entry name" value="DNA_methylase"/>
    <property type="match status" value="1"/>
</dbReference>
<dbReference type="PROSITE" id="PS51679">
    <property type="entry name" value="SAM_MT_C5"/>
    <property type="match status" value="1"/>
</dbReference>
<dbReference type="EMBL" id="CAVMBE010000066">
    <property type="protein sequence ID" value="CAK4032597.1"/>
    <property type="molecule type" value="Genomic_DNA"/>
</dbReference>
<keyword evidence="8" id="KW-1185">Reference proteome</keyword>
<feature type="region of interest" description="Disordered" evidence="6">
    <location>
        <begin position="1"/>
        <end position="76"/>
    </location>
</feature>
<evidence type="ECO:0000256" key="4">
    <source>
        <dbReference type="ARBA" id="ARBA00022691"/>
    </source>
</evidence>
<name>A0AAI8Z542_9PEZI</name>
<dbReference type="GO" id="GO:0032259">
    <property type="term" value="P:methylation"/>
    <property type="evidence" value="ECO:0007669"/>
    <property type="project" value="UniProtKB-KW"/>
</dbReference>
<dbReference type="GO" id="GO:0003886">
    <property type="term" value="F:DNA (cytosine-5-)-methyltransferase activity"/>
    <property type="evidence" value="ECO:0007669"/>
    <property type="project" value="UniProtKB-EC"/>
</dbReference>
<proteinExistence type="inferred from homology"/>
<gene>
    <name evidence="7" type="ORF">LECACI_7A007755</name>
</gene>
<dbReference type="AlphaFoldDB" id="A0AAI8Z542"/>
<dbReference type="EC" id="2.1.1.37" evidence="1"/>
<evidence type="ECO:0000313" key="7">
    <source>
        <dbReference type="EMBL" id="CAK4032597.1"/>
    </source>
</evidence>
<evidence type="ECO:0000256" key="6">
    <source>
        <dbReference type="SAM" id="MobiDB-lite"/>
    </source>
</evidence>
<dbReference type="SUPFAM" id="SSF53335">
    <property type="entry name" value="S-adenosyl-L-methionine-dependent methyltransferases"/>
    <property type="match status" value="1"/>
</dbReference>
<evidence type="ECO:0000313" key="8">
    <source>
        <dbReference type="Proteomes" id="UP001296104"/>
    </source>
</evidence>
<accession>A0AAI8Z542</accession>
<dbReference type="PANTHER" id="PTHR10629">
    <property type="entry name" value="CYTOSINE-SPECIFIC METHYLTRANSFERASE"/>
    <property type="match status" value="1"/>
</dbReference>
<dbReference type="GO" id="GO:0005634">
    <property type="term" value="C:nucleus"/>
    <property type="evidence" value="ECO:0007669"/>
    <property type="project" value="TreeGrafter"/>
</dbReference>
<dbReference type="InterPro" id="IPR029063">
    <property type="entry name" value="SAM-dependent_MTases_sf"/>
</dbReference>
<comment type="similarity">
    <text evidence="5">Belongs to the class I-like SAM-binding methyltransferase superfamily. C5-methyltransferase family.</text>
</comment>